<comment type="caution">
    <text evidence="1">The sequence shown here is derived from an EMBL/GenBank/DDBJ whole genome shotgun (WGS) entry which is preliminary data.</text>
</comment>
<protein>
    <submittedName>
        <fullName evidence="1">Uncharacterized protein</fullName>
    </submittedName>
</protein>
<organism evidence="1 2">
    <name type="scientific">Xanthomonas campestris pv. phaseoli</name>
    <dbReference type="NCBI Taxonomy" id="317013"/>
    <lineage>
        <taxon>Bacteria</taxon>
        <taxon>Pseudomonadati</taxon>
        <taxon>Pseudomonadota</taxon>
        <taxon>Gammaproteobacteria</taxon>
        <taxon>Lysobacterales</taxon>
        <taxon>Lysobacteraceae</taxon>
        <taxon>Xanthomonas</taxon>
    </lineage>
</organism>
<name>A0A7Z7NJK7_XANCH</name>
<sequence length="93" mass="10228">MARRYGKQAALFYIARAQEIVDLQNLRPEWLRPICEASEEDPFDVLITDPAYAGGGLNAAASAKPPSQKYVQGGAQLDVHFVGDERDQGSHLK</sequence>
<evidence type="ECO:0000313" key="1">
    <source>
        <dbReference type="EMBL" id="SOO25776.1"/>
    </source>
</evidence>
<evidence type="ECO:0000313" key="2">
    <source>
        <dbReference type="Proteomes" id="UP000234345"/>
    </source>
</evidence>
<proteinExistence type="predicted"/>
<accession>A0A7Z7NJK7</accession>
<gene>
    <name evidence="1" type="ORF">XFF6991_480101</name>
</gene>
<reference evidence="1 2" key="1">
    <citation type="submission" date="2017-10" db="EMBL/GenBank/DDBJ databases">
        <authorList>
            <person name="Regsiter A."/>
            <person name="William W."/>
        </authorList>
    </citation>
    <scope>NUCLEOTIDE SEQUENCE [LARGE SCALE GENOMIC DNA]</scope>
    <source>
        <strain evidence="1 2">CFBP6991</strain>
    </source>
</reference>
<dbReference type="EMBL" id="OCZC01000075">
    <property type="protein sequence ID" value="SOO25776.1"/>
    <property type="molecule type" value="Genomic_DNA"/>
</dbReference>
<dbReference type="Proteomes" id="UP000234345">
    <property type="component" value="Unassembled WGS sequence"/>
</dbReference>
<dbReference type="AlphaFoldDB" id="A0A7Z7NJK7"/>